<dbReference type="Gene3D" id="1.10.510.10">
    <property type="entry name" value="Transferase(Phosphotransferase) domain 1"/>
    <property type="match status" value="1"/>
</dbReference>
<protein>
    <recommendedName>
        <fullName evidence="2">Protein kinase domain-containing protein</fullName>
    </recommendedName>
</protein>
<keyword evidence="1" id="KW-0547">Nucleotide-binding</keyword>
<dbReference type="InterPro" id="IPR011009">
    <property type="entry name" value="Kinase-like_dom_sf"/>
</dbReference>
<dbReference type="Gene3D" id="3.30.200.20">
    <property type="entry name" value="Phosphorylase Kinase, domain 1"/>
    <property type="match status" value="1"/>
</dbReference>
<accession>A0A1V6N6F9</accession>
<dbReference type="SUPFAM" id="SSF56112">
    <property type="entry name" value="Protein kinase-like (PK-like)"/>
    <property type="match status" value="1"/>
</dbReference>
<dbReference type="InterPro" id="IPR017441">
    <property type="entry name" value="Protein_kinase_ATP_BS"/>
</dbReference>
<gene>
    <name evidence="3" type="ORF">PENPOL_c025G08388</name>
</gene>
<keyword evidence="4" id="KW-1185">Reference proteome</keyword>
<feature type="domain" description="Protein kinase" evidence="2">
    <location>
        <begin position="89"/>
        <end position="403"/>
    </location>
</feature>
<dbReference type="PANTHER" id="PTHR44167">
    <property type="entry name" value="OVARIAN-SPECIFIC SERINE/THREONINE-PROTEIN KINASE LOK-RELATED"/>
    <property type="match status" value="1"/>
</dbReference>
<comment type="caution">
    <text evidence="3">The sequence shown here is derived from an EMBL/GenBank/DDBJ whole genome shotgun (WGS) entry which is preliminary data.</text>
</comment>
<dbReference type="CDD" id="cd00180">
    <property type="entry name" value="PKc"/>
    <property type="match status" value="1"/>
</dbReference>
<evidence type="ECO:0000313" key="4">
    <source>
        <dbReference type="Proteomes" id="UP000191408"/>
    </source>
</evidence>
<dbReference type="GO" id="GO:0004672">
    <property type="term" value="F:protein kinase activity"/>
    <property type="evidence" value="ECO:0007669"/>
    <property type="project" value="InterPro"/>
</dbReference>
<organism evidence="3 4">
    <name type="scientific">Penicillium polonicum</name>
    <dbReference type="NCBI Taxonomy" id="60169"/>
    <lineage>
        <taxon>Eukaryota</taxon>
        <taxon>Fungi</taxon>
        <taxon>Dikarya</taxon>
        <taxon>Ascomycota</taxon>
        <taxon>Pezizomycotina</taxon>
        <taxon>Eurotiomycetes</taxon>
        <taxon>Eurotiomycetidae</taxon>
        <taxon>Eurotiales</taxon>
        <taxon>Aspergillaceae</taxon>
        <taxon>Penicillium</taxon>
    </lineage>
</organism>
<feature type="binding site" evidence="1">
    <location>
        <position position="118"/>
    </location>
    <ligand>
        <name>ATP</name>
        <dbReference type="ChEBI" id="CHEBI:30616"/>
    </ligand>
</feature>
<sequence>MDRCLSRLSPNSSFYYIFSTNSIVTTSATKMTDTRTLPIDEPDFGDFVKNEEEELDLEELVEPWYRYKTEGEENFFYPIFLGEMLNGRYLVEHKLGFGGGSTVWMAFDIQDKKNVALKVMRPGEWGVNEIRIQDEIKKIQDPSHLVIYIATFVLPRDYRVFVFPLMGPCIDPIDLKTIPMATRMSAAYQLLKTLANLHEAGIIHRDLNERNALGRPLKQKIPSIVDLWKQGELVSPVKVPWELCTEEFYLGDFGLSKKISDPITPHGYPPIQYCSPDRLHNQEPSFACDIWSYMVVFSMLYLTFGPFSTFHEGGPMTGLVESLGPLPEEWKGLYIYQGSGLDSWYDQSRNPNPEYSLASRIARFRPDADPVERQHVESIMLKVFTFHPEKRPNAKELLCDPSFRALMDRYGC</sequence>
<keyword evidence="1" id="KW-0067">ATP-binding</keyword>
<dbReference type="AlphaFoldDB" id="A0A1V6N6F9"/>
<dbReference type="PROSITE" id="PS00107">
    <property type="entry name" value="PROTEIN_KINASE_ATP"/>
    <property type="match status" value="1"/>
</dbReference>
<dbReference type="GO" id="GO:0005524">
    <property type="term" value="F:ATP binding"/>
    <property type="evidence" value="ECO:0007669"/>
    <property type="project" value="UniProtKB-UniRule"/>
</dbReference>
<dbReference type="OrthoDB" id="5979581at2759"/>
<evidence type="ECO:0000259" key="2">
    <source>
        <dbReference type="PROSITE" id="PS50011"/>
    </source>
</evidence>
<evidence type="ECO:0000256" key="1">
    <source>
        <dbReference type="PROSITE-ProRule" id="PRU10141"/>
    </source>
</evidence>
<dbReference type="STRING" id="60169.A0A1V6N6F9"/>
<name>A0A1V6N6F9_PENPO</name>
<dbReference type="Proteomes" id="UP000191408">
    <property type="component" value="Unassembled WGS sequence"/>
</dbReference>
<dbReference type="PANTHER" id="PTHR44167:SF24">
    <property type="entry name" value="SERINE_THREONINE-PROTEIN KINASE CHK2"/>
    <property type="match status" value="1"/>
</dbReference>
<dbReference type="EMBL" id="MDYM01000025">
    <property type="protein sequence ID" value="OQD60288.1"/>
    <property type="molecule type" value="Genomic_DNA"/>
</dbReference>
<dbReference type="Pfam" id="PF00069">
    <property type="entry name" value="Pkinase"/>
    <property type="match status" value="1"/>
</dbReference>
<evidence type="ECO:0000313" key="3">
    <source>
        <dbReference type="EMBL" id="OQD60288.1"/>
    </source>
</evidence>
<dbReference type="PROSITE" id="PS50011">
    <property type="entry name" value="PROTEIN_KINASE_DOM"/>
    <property type="match status" value="1"/>
</dbReference>
<dbReference type="InterPro" id="IPR000719">
    <property type="entry name" value="Prot_kinase_dom"/>
</dbReference>
<proteinExistence type="predicted"/>
<reference evidence="4" key="1">
    <citation type="journal article" date="2017" name="Nat. Microbiol.">
        <title>Global analysis of biosynthetic gene clusters reveals vast potential of secondary metabolite production in Penicillium species.</title>
        <authorList>
            <person name="Nielsen J.C."/>
            <person name="Grijseels S."/>
            <person name="Prigent S."/>
            <person name="Ji B."/>
            <person name="Dainat J."/>
            <person name="Nielsen K.F."/>
            <person name="Frisvad J.C."/>
            <person name="Workman M."/>
            <person name="Nielsen J."/>
        </authorList>
    </citation>
    <scope>NUCLEOTIDE SEQUENCE [LARGE SCALE GENOMIC DNA]</scope>
    <source>
        <strain evidence="4">IBT 4502</strain>
    </source>
</reference>